<gene>
    <name evidence="7" type="ORF">FGL98_14030</name>
</gene>
<comment type="cofactor">
    <cofactor evidence="1">
        <name>FAD</name>
        <dbReference type="ChEBI" id="CHEBI:57692"/>
    </cofactor>
</comment>
<feature type="domain" description="Reductase C-terminal" evidence="6">
    <location>
        <begin position="317"/>
        <end position="382"/>
    </location>
</feature>
<dbReference type="InterPro" id="IPR028202">
    <property type="entry name" value="Reductase_C"/>
</dbReference>
<dbReference type="Pfam" id="PF07992">
    <property type="entry name" value="Pyr_redox_2"/>
    <property type="match status" value="1"/>
</dbReference>
<dbReference type="Gene3D" id="3.30.390.30">
    <property type="match status" value="1"/>
</dbReference>
<dbReference type="PRINTS" id="PR00411">
    <property type="entry name" value="PNDRDTASEI"/>
</dbReference>
<dbReference type="EMBL" id="VCQV01000019">
    <property type="protein sequence ID" value="TWP35484.1"/>
    <property type="molecule type" value="Genomic_DNA"/>
</dbReference>
<evidence type="ECO:0000313" key="8">
    <source>
        <dbReference type="Proteomes" id="UP000320244"/>
    </source>
</evidence>
<protein>
    <submittedName>
        <fullName evidence="7">NAD(P)/FAD-dependent oxidoreductase</fullName>
    </submittedName>
</protein>
<dbReference type="PANTHER" id="PTHR43557">
    <property type="entry name" value="APOPTOSIS-INDUCING FACTOR 1"/>
    <property type="match status" value="1"/>
</dbReference>
<dbReference type="InterPro" id="IPR016156">
    <property type="entry name" value="FAD/NAD-linked_Rdtase_dimer_sf"/>
</dbReference>
<keyword evidence="3" id="KW-0274">FAD</keyword>
<keyword evidence="8" id="KW-1185">Reference proteome</keyword>
<evidence type="ECO:0000313" key="7">
    <source>
        <dbReference type="EMBL" id="TWP35484.1"/>
    </source>
</evidence>
<dbReference type="InterPro" id="IPR050446">
    <property type="entry name" value="FAD-oxidoreductase/Apoptosis"/>
</dbReference>
<comment type="caution">
    <text evidence="7">The sequence shown here is derived from an EMBL/GenBank/DDBJ whole genome shotgun (WGS) entry which is preliminary data.</text>
</comment>
<dbReference type="Pfam" id="PF14759">
    <property type="entry name" value="Reductase_C"/>
    <property type="match status" value="1"/>
</dbReference>
<name>A0A563E0R3_9MICO</name>
<dbReference type="PRINTS" id="PR00368">
    <property type="entry name" value="FADPNR"/>
</dbReference>
<evidence type="ECO:0000256" key="2">
    <source>
        <dbReference type="ARBA" id="ARBA00022630"/>
    </source>
</evidence>
<dbReference type="RefSeq" id="WP_146317474.1">
    <property type="nucleotide sequence ID" value="NZ_VCQV01000019.1"/>
</dbReference>
<dbReference type="GO" id="GO:0016651">
    <property type="term" value="F:oxidoreductase activity, acting on NAD(P)H"/>
    <property type="evidence" value="ECO:0007669"/>
    <property type="project" value="TreeGrafter"/>
</dbReference>
<evidence type="ECO:0000256" key="3">
    <source>
        <dbReference type="ARBA" id="ARBA00022827"/>
    </source>
</evidence>
<proteinExistence type="predicted"/>
<organism evidence="7 8">
    <name type="scientific">Leekyejoonella antrihumi</name>
    <dbReference type="NCBI Taxonomy" id="1660198"/>
    <lineage>
        <taxon>Bacteria</taxon>
        <taxon>Bacillati</taxon>
        <taxon>Actinomycetota</taxon>
        <taxon>Actinomycetes</taxon>
        <taxon>Micrococcales</taxon>
        <taxon>Dermacoccaceae</taxon>
        <taxon>Leekyejoonella</taxon>
    </lineage>
</organism>
<keyword evidence="2" id="KW-0285">Flavoprotein</keyword>
<sequence length="387" mass="41134">MHDITIVGASICGLYTARALRAEGFAGRITLVGDEVHRPYDRPPLSKEFLVGTYEIADIQLEDEDEHLDLNYRLGQPAVGLRAREQSVELADGSLVRGDAVVVATGARARTLPAAHGLEGVHTLRSLDDAIALRADLQPSHRLVVVGAGFIGAEIASSARGLGLEVDVVEVAPTPLAGPLGSRFGGILARLHERAGVRLHSGVAPATFEGDGRIRAVVLADGTRLPADVLVVGVGAAPNVEWLSGSPVAIGNGIETDQHGQTGLPGVFAVGDCAAWADSATGRPLRVEHWTNAVERPTVVAQQLLHGRTSMVPRPTYFWSDQYGVHVQFAGSIVDHDEVVVEDGDVDALRFLVTYRRAGEVIGVLGVDSVRQFTRRRRALSAIRTPA</sequence>
<keyword evidence="4" id="KW-0560">Oxidoreductase</keyword>
<dbReference type="OrthoDB" id="1145at2"/>
<dbReference type="PANTHER" id="PTHR43557:SF2">
    <property type="entry name" value="RIESKE DOMAIN-CONTAINING PROTEIN-RELATED"/>
    <property type="match status" value="1"/>
</dbReference>
<reference evidence="7 8" key="1">
    <citation type="submission" date="2019-05" db="EMBL/GenBank/DDBJ databases">
        <authorList>
            <person name="Lee S.D."/>
        </authorList>
    </citation>
    <scope>NUCLEOTIDE SEQUENCE [LARGE SCALE GENOMIC DNA]</scope>
    <source>
        <strain evidence="7 8">C5-26</strain>
    </source>
</reference>
<reference evidence="7 8" key="2">
    <citation type="submission" date="2019-08" db="EMBL/GenBank/DDBJ databases">
        <title>Jejuicoccus antrihumi gen. nov., sp. nov., a new member of the family Dermacoccaceae isolated from a cave.</title>
        <authorList>
            <person name="Schumann P."/>
            <person name="Kim I.S."/>
        </authorList>
    </citation>
    <scope>NUCLEOTIDE SEQUENCE [LARGE SCALE GENOMIC DNA]</scope>
    <source>
        <strain evidence="7 8">C5-26</strain>
    </source>
</reference>
<evidence type="ECO:0000259" key="5">
    <source>
        <dbReference type="Pfam" id="PF07992"/>
    </source>
</evidence>
<dbReference type="Gene3D" id="3.50.50.60">
    <property type="entry name" value="FAD/NAD(P)-binding domain"/>
    <property type="match status" value="2"/>
</dbReference>
<dbReference type="SUPFAM" id="SSF51905">
    <property type="entry name" value="FAD/NAD(P)-binding domain"/>
    <property type="match status" value="1"/>
</dbReference>
<dbReference type="Proteomes" id="UP000320244">
    <property type="component" value="Unassembled WGS sequence"/>
</dbReference>
<evidence type="ECO:0000256" key="4">
    <source>
        <dbReference type="ARBA" id="ARBA00023002"/>
    </source>
</evidence>
<dbReference type="InterPro" id="IPR023753">
    <property type="entry name" value="FAD/NAD-binding_dom"/>
</dbReference>
<dbReference type="AlphaFoldDB" id="A0A563E0R3"/>
<dbReference type="InterPro" id="IPR036188">
    <property type="entry name" value="FAD/NAD-bd_sf"/>
</dbReference>
<dbReference type="GO" id="GO:0005737">
    <property type="term" value="C:cytoplasm"/>
    <property type="evidence" value="ECO:0007669"/>
    <property type="project" value="TreeGrafter"/>
</dbReference>
<dbReference type="SUPFAM" id="SSF55424">
    <property type="entry name" value="FAD/NAD-linked reductases, dimerisation (C-terminal) domain"/>
    <property type="match status" value="1"/>
</dbReference>
<accession>A0A563E0R3</accession>
<evidence type="ECO:0000256" key="1">
    <source>
        <dbReference type="ARBA" id="ARBA00001974"/>
    </source>
</evidence>
<feature type="domain" description="FAD/NAD(P)-binding" evidence="5">
    <location>
        <begin position="3"/>
        <end position="295"/>
    </location>
</feature>
<evidence type="ECO:0000259" key="6">
    <source>
        <dbReference type="Pfam" id="PF14759"/>
    </source>
</evidence>